<evidence type="ECO:0000259" key="9">
    <source>
        <dbReference type="PROSITE" id="PS50850"/>
    </source>
</evidence>
<evidence type="ECO:0000256" key="1">
    <source>
        <dbReference type="ARBA" id="ARBA00004651"/>
    </source>
</evidence>
<feature type="transmembrane region" description="Helical" evidence="8">
    <location>
        <begin position="273"/>
        <end position="294"/>
    </location>
</feature>
<dbReference type="InterPro" id="IPR004638">
    <property type="entry name" value="EmrB-like"/>
</dbReference>
<name>A0A5R9GP82_9PROT</name>
<dbReference type="EMBL" id="VBRY01000010">
    <property type="protein sequence ID" value="TLS66233.1"/>
    <property type="molecule type" value="Genomic_DNA"/>
</dbReference>
<evidence type="ECO:0000256" key="6">
    <source>
        <dbReference type="ARBA" id="ARBA00022989"/>
    </source>
</evidence>
<evidence type="ECO:0000256" key="7">
    <source>
        <dbReference type="ARBA" id="ARBA00023136"/>
    </source>
</evidence>
<feature type="transmembrane region" description="Helical" evidence="8">
    <location>
        <begin position="300"/>
        <end position="322"/>
    </location>
</feature>
<keyword evidence="5 8" id="KW-0812">Transmembrane</keyword>
<feature type="domain" description="Major facilitator superfamily (MFS) profile" evidence="9">
    <location>
        <begin position="15"/>
        <end position="500"/>
    </location>
</feature>
<reference evidence="10 11" key="1">
    <citation type="journal article" date="2019" name="Appl. Environ. Microbiol.">
        <title>Environmental Evidence and Genomic Insight of Iron-oxidizing Bacteria Preference Towards More Corrosion Resistant Stainless Steel at Higher Salinities.</title>
        <authorList>
            <person name="Garrison C.E."/>
            <person name="Price K.A."/>
            <person name="Field E.K."/>
        </authorList>
    </citation>
    <scope>NUCLEOTIDE SEQUENCE [LARGE SCALE GENOMIC DNA]</scope>
    <source>
        <strain evidence="10 11">P3</strain>
    </source>
</reference>
<comment type="subcellular location">
    <subcellularLocation>
        <location evidence="1">Cell membrane</location>
        <topology evidence="1">Multi-pass membrane protein</topology>
    </subcellularLocation>
</comment>
<evidence type="ECO:0000256" key="5">
    <source>
        <dbReference type="ARBA" id="ARBA00022692"/>
    </source>
</evidence>
<dbReference type="GO" id="GO:0005886">
    <property type="term" value="C:plasma membrane"/>
    <property type="evidence" value="ECO:0007669"/>
    <property type="project" value="UniProtKB-SubCell"/>
</dbReference>
<evidence type="ECO:0000313" key="10">
    <source>
        <dbReference type="EMBL" id="TLS66233.1"/>
    </source>
</evidence>
<comment type="similarity">
    <text evidence="2">Belongs to the major facilitator superfamily. EmrB family.</text>
</comment>
<feature type="transmembrane region" description="Helical" evidence="8">
    <location>
        <begin position="12"/>
        <end position="38"/>
    </location>
</feature>
<evidence type="ECO:0000313" key="11">
    <source>
        <dbReference type="Proteomes" id="UP000306585"/>
    </source>
</evidence>
<dbReference type="Gene3D" id="1.20.1720.10">
    <property type="entry name" value="Multidrug resistance protein D"/>
    <property type="match status" value="1"/>
</dbReference>
<dbReference type="PANTHER" id="PTHR42718">
    <property type="entry name" value="MAJOR FACILITATOR SUPERFAMILY MULTIDRUG TRANSPORTER MFSC"/>
    <property type="match status" value="1"/>
</dbReference>
<keyword evidence="11" id="KW-1185">Reference proteome</keyword>
<evidence type="ECO:0000256" key="2">
    <source>
        <dbReference type="ARBA" id="ARBA00008537"/>
    </source>
</evidence>
<feature type="transmembrane region" description="Helical" evidence="8">
    <location>
        <begin position="367"/>
        <end position="388"/>
    </location>
</feature>
<feature type="transmembrane region" description="Helical" evidence="8">
    <location>
        <begin position="81"/>
        <end position="100"/>
    </location>
</feature>
<dbReference type="GO" id="GO:0022857">
    <property type="term" value="F:transmembrane transporter activity"/>
    <property type="evidence" value="ECO:0007669"/>
    <property type="project" value="InterPro"/>
</dbReference>
<keyword evidence="7 8" id="KW-0472">Membrane</keyword>
<dbReference type="CDD" id="cd17503">
    <property type="entry name" value="MFS_LmrB_MDR_like"/>
    <property type="match status" value="1"/>
</dbReference>
<dbReference type="NCBIfam" id="TIGR00711">
    <property type="entry name" value="efflux_EmrB"/>
    <property type="match status" value="1"/>
</dbReference>
<accession>A0A5R9GP82</accession>
<feature type="transmembrane region" description="Helical" evidence="8">
    <location>
        <begin position="167"/>
        <end position="188"/>
    </location>
</feature>
<organism evidence="10 11">
    <name type="scientific">Mariprofundus erugo</name>
    <dbReference type="NCBI Taxonomy" id="2528639"/>
    <lineage>
        <taxon>Bacteria</taxon>
        <taxon>Pseudomonadati</taxon>
        <taxon>Pseudomonadota</taxon>
        <taxon>Candidatius Mariprofundia</taxon>
        <taxon>Mariprofundales</taxon>
        <taxon>Mariprofundaceae</taxon>
        <taxon>Mariprofundus</taxon>
    </lineage>
</organism>
<gene>
    <name evidence="10" type="ORF">FEF65_10430</name>
</gene>
<dbReference type="Proteomes" id="UP000306585">
    <property type="component" value="Unassembled WGS sequence"/>
</dbReference>
<feature type="transmembrane region" description="Helical" evidence="8">
    <location>
        <begin position="231"/>
        <end position="252"/>
    </location>
</feature>
<keyword evidence="6 8" id="KW-1133">Transmembrane helix</keyword>
<dbReference type="PROSITE" id="PS50850">
    <property type="entry name" value="MFS"/>
    <property type="match status" value="1"/>
</dbReference>
<evidence type="ECO:0000256" key="8">
    <source>
        <dbReference type="SAM" id="Phobius"/>
    </source>
</evidence>
<dbReference type="PANTHER" id="PTHR42718:SF9">
    <property type="entry name" value="MAJOR FACILITATOR SUPERFAMILY MULTIDRUG TRANSPORTER MFSC"/>
    <property type="match status" value="1"/>
</dbReference>
<proteinExistence type="inferred from homology"/>
<keyword evidence="3" id="KW-0813">Transport</keyword>
<feature type="transmembrane region" description="Helical" evidence="8">
    <location>
        <begin position="471"/>
        <end position="495"/>
    </location>
</feature>
<comment type="caution">
    <text evidence="10">The sequence shown here is derived from an EMBL/GenBank/DDBJ whole genome shotgun (WGS) entry which is preliminary data.</text>
</comment>
<dbReference type="RefSeq" id="WP_138239764.1">
    <property type="nucleotide sequence ID" value="NZ_VBRY01000010.1"/>
</dbReference>
<feature type="transmembrane region" description="Helical" evidence="8">
    <location>
        <begin position="140"/>
        <end position="161"/>
    </location>
</feature>
<feature type="transmembrane region" description="Helical" evidence="8">
    <location>
        <begin position="334"/>
        <end position="355"/>
    </location>
</feature>
<feature type="transmembrane region" description="Helical" evidence="8">
    <location>
        <begin position="200"/>
        <end position="219"/>
    </location>
</feature>
<feature type="transmembrane region" description="Helical" evidence="8">
    <location>
        <begin position="50"/>
        <end position="69"/>
    </location>
</feature>
<sequence length="503" mass="54843">MADHGESRVAHPGLITFSVMLATVMQVLDTTIVNVALPHMQGALSATQDQIAWLLTSYIVATAIATPLTGWASGRLGRKRVFMWSVAVFTLMSLFCGIAGSLSEMVLFRVLQGIAGAALVPLSQSILLDAYPREKHGSAMALWGVGIMIGPILGPTLGGYLTEYANWRWVFFINLPVGVLAWVMIGSFVSETRRHRDIPFDMIGFAFLSLGIGALQLMLDRGERLDWFDSGEIVVEAALALLGFYIFTAHAATTQHPFLSLRLLADRNYATSLLFIFIVGIILFATLALMPPFMEQLLGYPVLMTGLLLAPRGLGTMISMMVVGRLMARIDPRWIIITGFLLTAESLWEMSGFNLDVSDWDLVRTGIVQGLGLGAIFVPLSAIAYATLEPEYRNEAASVFSLLRNLGSSVGISIMVAQISRSMQENHLTIAESINPFNPWFWQQGMQPVLDPASQSGLAVLNAMVVRQAGLIAYTNDFVVMMWLALLTAPLVLMLKGRPAGGK</sequence>
<evidence type="ECO:0000256" key="3">
    <source>
        <dbReference type="ARBA" id="ARBA00022448"/>
    </source>
</evidence>
<dbReference type="InterPro" id="IPR020846">
    <property type="entry name" value="MFS_dom"/>
</dbReference>
<dbReference type="Gene3D" id="1.20.1250.20">
    <property type="entry name" value="MFS general substrate transporter like domains"/>
    <property type="match status" value="1"/>
</dbReference>
<dbReference type="InterPro" id="IPR011701">
    <property type="entry name" value="MFS"/>
</dbReference>
<dbReference type="SUPFAM" id="SSF103473">
    <property type="entry name" value="MFS general substrate transporter"/>
    <property type="match status" value="1"/>
</dbReference>
<feature type="transmembrane region" description="Helical" evidence="8">
    <location>
        <begin position="106"/>
        <end position="128"/>
    </location>
</feature>
<evidence type="ECO:0000256" key="4">
    <source>
        <dbReference type="ARBA" id="ARBA00022475"/>
    </source>
</evidence>
<dbReference type="Pfam" id="PF07690">
    <property type="entry name" value="MFS_1"/>
    <property type="match status" value="1"/>
</dbReference>
<dbReference type="AlphaFoldDB" id="A0A5R9GP82"/>
<keyword evidence="4" id="KW-1003">Cell membrane</keyword>
<dbReference type="InterPro" id="IPR036259">
    <property type="entry name" value="MFS_trans_sf"/>
</dbReference>
<protein>
    <submittedName>
        <fullName evidence="10">DHA2 family efflux MFS transporter permease subunit</fullName>
    </submittedName>
</protein>